<dbReference type="SUPFAM" id="SSF46934">
    <property type="entry name" value="UBA-like"/>
    <property type="match status" value="1"/>
</dbReference>
<evidence type="ECO:0000313" key="3">
    <source>
        <dbReference type="Proteomes" id="UP000233556"/>
    </source>
</evidence>
<dbReference type="InterPro" id="IPR003892">
    <property type="entry name" value="CUE"/>
</dbReference>
<reference evidence="3" key="2">
    <citation type="submission" date="2017-12" db="EMBL/GenBank/DDBJ databases">
        <title>Genome sequence of the Bar-tailed Godwit (Limosa lapponica baueri).</title>
        <authorList>
            <person name="Lima N.C.B."/>
            <person name="Parody-Merino A.M."/>
            <person name="Battley P.F."/>
            <person name="Fidler A.E."/>
            <person name="Prosdocimi F."/>
        </authorList>
    </citation>
    <scope>NUCLEOTIDE SEQUENCE [LARGE SCALE GENOMIC DNA]</scope>
</reference>
<reference evidence="3" key="1">
    <citation type="submission" date="2017-11" db="EMBL/GenBank/DDBJ databases">
        <authorList>
            <person name="Lima N.C."/>
            <person name="Parody-Merino A.M."/>
            <person name="Battley P.F."/>
            <person name="Fidler A.E."/>
            <person name="Prosdocimi F."/>
        </authorList>
    </citation>
    <scope>NUCLEOTIDE SEQUENCE [LARGE SCALE GENOMIC DNA]</scope>
</reference>
<dbReference type="PANTHER" id="PTHR21494">
    <property type="entry name" value="ACTIVATING SIGNAL COINTEGRATOR 1 COMPLEX SUBUNIT 2 ASC-1 COMPLEX SUBUNIT P100"/>
    <property type="match status" value="1"/>
</dbReference>
<dbReference type="AlphaFoldDB" id="A0A2I0T937"/>
<protein>
    <submittedName>
        <fullName evidence="2">Activating signal cointegrator 1 complex subunit 2</fullName>
    </submittedName>
</protein>
<organism evidence="2 3">
    <name type="scientific">Limosa lapponica baueri</name>
    <dbReference type="NCBI Taxonomy" id="1758121"/>
    <lineage>
        <taxon>Eukaryota</taxon>
        <taxon>Metazoa</taxon>
        <taxon>Chordata</taxon>
        <taxon>Craniata</taxon>
        <taxon>Vertebrata</taxon>
        <taxon>Euteleostomi</taxon>
        <taxon>Archelosauria</taxon>
        <taxon>Archosauria</taxon>
        <taxon>Dinosauria</taxon>
        <taxon>Saurischia</taxon>
        <taxon>Theropoda</taxon>
        <taxon>Coelurosauria</taxon>
        <taxon>Aves</taxon>
        <taxon>Neognathae</taxon>
        <taxon>Neoaves</taxon>
        <taxon>Charadriiformes</taxon>
        <taxon>Scolopacidae</taxon>
        <taxon>Limosa</taxon>
    </lineage>
</organism>
<keyword evidence="3" id="KW-1185">Reference proteome</keyword>
<dbReference type="Pfam" id="PF02845">
    <property type="entry name" value="CUE"/>
    <property type="match status" value="1"/>
</dbReference>
<dbReference type="EMBL" id="KZ514939">
    <property type="protein sequence ID" value="PKU30319.1"/>
    <property type="molecule type" value="Genomic_DNA"/>
</dbReference>
<dbReference type="OrthoDB" id="5577209at2759"/>
<dbReference type="InterPro" id="IPR052586">
    <property type="entry name" value="ASCC2"/>
</dbReference>
<gene>
    <name evidence="2" type="ORF">llap_19377</name>
</gene>
<dbReference type="GO" id="GO:0043130">
    <property type="term" value="F:ubiquitin binding"/>
    <property type="evidence" value="ECO:0007669"/>
    <property type="project" value="InterPro"/>
</dbReference>
<name>A0A2I0T937_LIMLA</name>
<evidence type="ECO:0000259" key="1">
    <source>
        <dbReference type="PROSITE" id="PS51140"/>
    </source>
</evidence>
<dbReference type="GO" id="GO:0006355">
    <property type="term" value="P:regulation of DNA-templated transcription"/>
    <property type="evidence" value="ECO:0007669"/>
    <property type="project" value="TreeGrafter"/>
</dbReference>
<dbReference type="Proteomes" id="UP000233556">
    <property type="component" value="Unassembled WGS sequence"/>
</dbReference>
<sequence>MLAPLQQEYDTSDHFITPSVFGEIIYNNFLFDIPKILDLCVLFGKGNGLLLQKMIAEHRRKVFNNILHKCGLQCEGASAEPQKLEERVNVTPGNMPLQHTARESPKDIGGGVSGWTGAFRLFADCGFVFGMFLAWGTNTKMGLASFYELAIPELESAIKKRRYEDNSVFADLWRRISHSRKKMIEAFHILINQVCLQPILESRYWHLGTVVLASCLMGFMGEIVSSFSDIPEKMDRNCTVESAWEGVDRKKAQIVKDPPATSNGASAVEEGTAEDVEELGAAYASEDECAGAAAAPIAKVSGVELDSLISQVKDLLPDLGEGFILACLEEYGYSAEQVINNILEDKLVPYLDKLDRTMQSRGLERSLFSVSVEQVLGRVL</sequence>
<dbReference type="SMART" id="SM00546">
    <property type="entry name" value="CUE"/>
    <property type="match status" value="1"/>
</dbReference>
<dbReference type="CDD" id="cd14364">
    <property type="entry name" value="CUE_ASCC2"/>
    <property type="match status" value="1"/>
</dbReference>
<feature type="domain" description="CUE" evidence="1">
    <location>
        <begin position="304"/>
        <end position="347"/>
    </location>
</feature>
<dbReference type="InterPro" id="IPR041800">
    <property type="entry name" value="ASCC2_CUE"/>
</dbReference>
<dbReference type="Gene3D" id="1.10.8.10">
    <property type="entry name" value="DNA helicase RuvA subunit, C-terminal domain"/>
    <property type="match status" value="1"/>
</dbReference>
<dbReference type="InterPro" id="IPR009060">
    <property type="entry name" value="UBA-like_sf"/>
</dbReference>
<proteinExistence type="predicted"/>
<evidence type="ECO:0000313" key="2">
    <source>
        <dbReference type="EMBL" id="PKU30319.1"/>
    </source>
</evidence>
<dbReference type="PANTHER" id="PTHR21494:SF0">
    <property type="entry name" value="ACTIVATING SIGNAL COINTEGRATOR 1 COMPLEX SUBUNIT 2"/>
    <property type="match status" value="1"/>
</dbReference>
<dbReference type="PROSITE" id="PS51140">
    <property type="entry name" value="CUE"/>
    <property type="match status" value="1"/>
</dbReference>
<accession>A0A2I0T937</accession>